<keyword evidence="8" id="KW-0805">Transcription regulation</keyword>
<comment type="catalytic activity">
    <reaction evidence="1">
        <text>S-ubiquitinyl-[E2 ubiquitin-conjugating enzyme]-L-cysteine + [acceptor protein]-L-lysine = [E2 ubiquitin-conjugating enzyme]-L-cysteine + N(6)-ubiquitinyl-[acceptor protein]-L-lysine.</text>
        <dbReference type="EC" id="2.3.2.27"/>
    </reaction>
</comment>
<dbReference type="InterPro" id="IPR018957">
    <property type="entry name" value="Znf_C3HC4_RING-type"/>
</dbReference>
<dbReference type="GO" id="GO:0008270">
    <property type="term" value="F:zinc ion binding"/>
    <property type="evidence" value="ECO:0007669"/>
    <property type="project" value="UniProtKB-KW"/>
</dbReference>
<evidence type="ECO:0000259" key="16">
    <source>
        <dbReference type="PROSITE" id="PS50089"/>
    </source>
</evidence>
<name>A0A7R8CQV7_LEPSM</name>
<evidence type="ECO:0000256" key="10">
    <source>
        <dbReference type="ARBA" id="ARBA00071236"/>
    </source>
</evidence>
<dbReference type="SUPFAM" id="SSF57850">
    <property type="entry name" value="RING/U-box"/>
    <property type="match status" value="1"/>
</dbReference>
<reference evidence="17" key="1">
    <citation type="submission" date="2021-02" db="EMBL/GenBank/DDBJ databases">
        <authorList>
            <person name="Bekaert M."/>
        </authorList>
    </citation>
    <scope>NUCLEOTIDE SEQUENCE</scope>
    <source>
        <strain evidence="17">IoA-00</strain>
    </source>
</reference>
<evidence type="ECO:0000313" key="17">
    <source>
        <dbReference type="EMBL" id="CAF2896949.1"/>
    </source>
</evidence>
<gene>
    <name evidence="17" type="ORF">LSAA_8099</name>
</gene>
<dbReference type="SMART" id="SM00184">
    <property type="entry name" value="RING"/>
    <property type="match status" value="1"/>
</dbReference>
<keyword evidence="3 17" id="KW-0808">Transferase</keyword>
<feature type="region of interest" description="Disordered" evidence="15">
    <location>
        <begin position="52"/>
        <end position="85"/>
    </location>
</feature>
<evidence type="ECO:0000313" key="18">
    <source>
        <dbReference type="Proteomes" id="UP000675881"/>
    </source>
</evidence>
<dbReference type="InterPro" id="IPR017907">
    <property type="entry name" value="Znf_RING_CS"/>
</dbReference>
<dbReference type="Pfam" id="PF00097">
    <property type="entry name" value="zf-C3HC4"/>
    <property type="match status" value="1"/>
</dbReference>
<evidence type="ECO:0000256" key="14">
    <source>
        <dbReference type="ARBA" id="ARBA00079184"/>
    </source>
</evidence>
<protein>
    <recommendedName>
        <fullName evidence="10">E3 ubiquitin-protein ligase Topors</fullName>
        <ecNumber evidence="2">2.3.2.27</ecNumber>
    </recommendedName>
    <alternativeName>
        <fullName evidence="11">RING-type E3 ubiquitin transferase Topors</fullName>
    </alternativeName>
    <alternativeName>
        <fullName evidence="13">SUMO1-protein E3 ligase Topors</fullName>
    </alternativeName>
    <alternativeName>
        <fullName evidence="12">Topoisomerase I-binding RING finger protein</fullName>
    </alternativeName>
    <alternativeName>
        <fullName evidence="14">Topoisomerase I-binding arginine/serine-rich protein</fullName>
    </alternativeName>
</protein>
<feature type="compositionally biased region" description="Basic and acidic residues" evidence="15">
    <location>
        <begin position="526"/>
        <end position="541"/>
    </location>
</feature>
<accession>A0A7R8CQV7</accession>
<dbReference type="EMBL" id="HG994582">
    <property type="protein sequence ID" value="CAF2896949.1"/>
    <property type="molecule type" value="Genomic_DNA"/>
</dbReference>
<evidence type="ECO:0000256" key="12">
    <source>
        <dbReference type="ARBA" id="ARBA00076940"/>
    </source>
</evidence>
<dbReference type="PANTHER" id="PTHR46077">
    <property type="entry name" value="E3 UBIQUITIN-PROTEIN LIGASE TOPORS"/>
    <property type="match status" value="1"/>
</dbReference>
<organism evidence="17 18">
    <name type="scientific">Lepeophtheirus salmonis</name>
    <name type="common">Salmon louse</name>
    <name type="synonym">Caligus salmonis</name>
    <dbReference type="NCBI Taxonomy" id="72036"/>
    <lineage>
        <taxon>Eukaryota</taxon>
        <taxon>Metazoa</taxon>
        <taxon>Ecdysozoa</taxon>
        <taxon>Arthropoda</taxon>
        <taxon>Crustacea</taxon>
        <taxon>Multicrustacea</taxon>
        <taxon>Hexanauplia</taxon>
        <taxon>Copepoda</taxon>
        <taxon>Siphonostomatoida</taxon>
        <taxon>Caligidae</taxon>
        <taxon>Lepeophtheirus</taxon>
    </lineage>
</organism>
<feature type="compositionally biased region" description="Basic residues" evidence="15">
    <location>
        <begin position="542"/>
        <end position="556"/>
    </location>
</feature>
<dbReference type="OrthoDB" id="365379at2759"/>
<dbReference type="InterPro" id="IPR013083">
    <property type="entry name" value="Znf_RING/FYVE/PHD"/>
</dbReference>
<keyword evidence="7" id="KW-0862">Zinc</keyword>
<dbReference type="CDD" id="cd16574">
    <property type="entry name" value="RING-HC_Topors"/>
    <property type="match status" value="1"/>
</dbReference>
<feature type="compositionally biased region" description="Basic residues" evidence="15">
    <location>
        <begin position="474"/>
        <end position="486"/>
    </location>
</feature>
<dbReference type="GO" id="GO:0006513">
    <property type="term" value="P:protein monoubiquitination"/>
    <property type="evidence" value="ECO:0007669"/>
    <property type="project" value="TreeGrafter"/>
</dbReference>
<sequence>MPISSSVLILWPLECCFIKWILTHISDREGFLSIRRGEQSLKMEVKEEKIYSVTPPPPRISPSAKTPDRSSPRPRKKSEPHPGSPEPNCAICLEKLQNRSVTDSCLHKFCFTCLLEWSKVKAECPLCKSKFSSIIHNIRSDDDYEKYTLPPPPEVQQEAAGSNNDRRFMEELHISLFGHGRSHYNLPTFPTVHQMQSGFGANGPLWRRRRGTASNEFRKSVYERNLWVDPQSLVDITGRYRECSPEWFRNNPAQTHRLVPWLNRELSLICSYDILSQRFMDTIRVYIGERTSHFSHEFYYYARSVYDLIGYDRNAVHRPRPLDLNTSFNSRTSVDSDTDVIFVNEIRTSTGSTIPNYPPLEIDSLSSLSTERVLDENTPSTSGGETSQRKRRPVVPVDDSSDNTEDENVEIVDVLPPRSERTPELVLLSTDEENNTNYLLPNNQTTIVISSDEELASENRVNNSSSSREDRNTRLRHKKGSNRLHSRSSSSSTSSTHPSVQSSTTPKNTNKNDLSSSSSLVEDEYSSDKSTETMAEIPKRKSSDKRKRRKRKRKNESKRALLQVVPPLPILLLIHY</sequence>
<keyword evidence="18" id="KW-1185">Reference proteome</keyword>
<evidence type="ECO:0000256" key="1">
    <source>
        <dbReference type="ARBA" id="ARBA00000900"/>
    </source>
</evidence>
<keyword evidence="17" id="KW-0012">Acyltransferase</keyword>
<feature type="compositionally biased region" description="Polar residues" evidence="15">
    <location>
        <begin position="377"/>
        <end position="386"/>
    </location>
</feature>
<dbReference type="PANTHER" id="PTHR46077:SF1">
    <property type="entry name" value="TOP1 BINDING ARGININE_SERINE RICH PROTEIN, E3 UBIQUITIN LIGASE"/>
    <property type="match status" value="1"/>
</dbReference>
<evidence type="ECO:0000256" key="8">
    <source>
        <dbReference type="ARBA" id="ARBA00023015"/>
    </source>
</evidence>
<dbReference type="InterPro" id="IPR058746">
    <property type="entry name" value="Znf_RING-type_Topors"/>
</dbReference>
<dbReference type="GO" id="GO:0061630">
    <property type="term" value="F:ubiquitin protein ligase activity"/>
    <property type="evidence" value="ECO:0007669"/>
    <property type="project" value="UniProtKB-EC"/>
</dbReference>
<keyword evidence="4" id="KW-0479">Metal-binding</keyword>
<evidence type="ECO:0000256" key="3">
    <source>
        <dbReference type="ARBA" id="ARBA00022679"/>
    </source>
</evidence>
<dbReference type="Proteomes" id="UP000675881">
    <property type="component" value="Chromosome 3"/>
</dbReference>
<evidence type="ECO:0000256" key="2">
    <source>
        <dbReference type="ARBA" id="ARBA00012483"/>
    </source>
</evidence>
<dbReference type="Gene3D" id="3.30.40.10">
    <property type="entry name" value="Zinc/RING finger domain, C3HC4 (zinc finger)"/>
    <property type="match status" value="1"/>
</dbReference>
<keyword evidence="9" id="KW-0804">Transcription</keyword>
<evidence type="ECO:0000256" key="13">
    <source>
        <dbReference type="ARBA" id="ARBA00079040"/>
    </source>
</evidence>
<feature type="compositionally biased region" description="Low complexity" evidence="15">
    <location>
        <begin position="487"/>
        <end position="505"/>
    </location>
</feature>
<evidence type="ECO:0000256" key="5">
    <source>
        <dbReference type="ARBA" id="ARBA00022771"/>
    </source>
</evidence>
<evidence type="ECO:0000256" key="9">
    <source>
        <dbReference type="ARBA" id="ARBA00023163"/>
    </source>
</evidence>
<feature type="region of interest" description="Disordered" evidence="15">
    <location>
        <begin position="451"/>
        <end position="560"/>
    </location>
</feature>
<dbReference type="PROSITE" id="PS50089">
    <property type="entry name" value="ZF_RING_2"/>
    <property type="match status" value="1"/>
</dbReference>
<evidence type="ECO:0000256" key="7">
    <source>
        <dbReference type="ARBA" id="ARBA00022833"/>
    </source>
</evidence>
<keyword evidence="6" id="KW-0833">Ubl conjugation pathway</keyword>
<feature type="region of interest" description="Disordered" evidence="15">
    <location>
        <begin position="370"/>
        <end position="417"/>
    </location>
</feature>
<evidence type="ECO:0000256" key="11">
    <source>
        <dbReference type="ARBA" id="ARBA00076856"/>
    </source>
</evidence>
<keyword evidence="5" id="KW-0863">Zinc-finger</keyword>
<dbReference type="PROSITE" id="PS00518">
    <property type="entry name" value="ZF_RING_1"/>
    <property type="match status" value="1"/>
</dbReference>
<dbReference type="EC" id="2.3.2.27" evidence="2"/>
<proteinExistence type="predicted"/>
<evidence type="ECO:0000256" key="6">
    <source>
        <dbReference type="ARBA" id="ARBA00022786"/>
    </source>
</evidence>
<feature type="compositionally biased region" description="Acidic residues" evidence="15">
    <location>
        <begin position="399"/>
        <end position="410"/>
    </location>
</feature>
<evidence type="ECO:0000256" key="15">
    <source>
        <dbReference type="SAM" id="MobiDB-lite"/>
    </source>
</evidence>
<feature type="domain" description="RING-type" evidence="16">
    <location>
        <begin position="89"/>
        <end position="128"/>
    </location>
</feature>
<evidence type="ECO:0000256" key="4">
    <source>
        <dbReference type="ARBA" id="ARBA00022723"/>
    </source>
</evidence>
<dbReference type="AlphaFoldDB" id="A0A7R8CQV7"/>
<dbReference type="InterPro" id="IPR001841">
    <property type="entry name" value="Znf_RING"/>
</dbReference>
<dbReference type="FunFam" id="3.30.40.10:FF:000136">
    <property type="entry name" value="E3 ubiquitin-protein ligase Topors"/>
    <property type="match status" value="1"/>
</dbReference>
<dbReference type="GO" id="GO:0000209">
    <property type="term" value="P:protein polyubiquitination"/>
    <property type="evidence" value="ECO:0007669"/>
    <property type="project" value="TreeGrafter"/>
</dbReference>